<evidence type="ECO:0000313" key="2">
    <source>
        <dbReference type="EMBL" id="PPC75211.1"/>
    </source>
</evidence>
<feature type="compositionally biased region" description="Low complexity" evidence="1">
    <location>
        <begin position="56"/>
        <end position="78"/>
    </location>
</feature>
<sequence>MLHGLQHGQIKPGLVALLIALTMQLDGTTEGQYYLTLRSRQSIVGKGQRGLTGKRQQTQPQTTAPQLMAPQPAAAQPAAPQPIAPPAAHGAALPDWHSVGCLACHQTSPAQSADSLRSARTGSH</sequence>
<comment type="caution">
    <text evidence="2">The sequence shown here is derived from an EMBL/GenBank/DDBJ whole genome shotgun (WGS) entry which is preliminary data.</text>
</comment>
<evidence type="ECO:0000256" key="1">
    <source>
        <dbReference type="SAM" id="MobiDB-lite"/>
    </source>
</evidence>
<dbReference type="AlphaFoldDB" id="A0A2S5KK66"/>
<organism evidence="2 3">
    <name type="scientific">Proteobacteria bacterium 228</name>
    <dbReference type="NCBI Taxonomy" id="2083153"/>
    <lineage>
        <taxon>Bacteria</taxon>
        <taxon>Pseudomonadati</taxon>
        <taxon>Pseudomonadota</taxon>
    </lineage>
</organism>
<proteinExistence type="predicted"/>
<gene>
    <name evidence="2" type="ORF">C4K68_21470</name>
</gene>
<protein>
    <submittedName>
        <fullName evidence="2">Uncharacterized protein</fullName>
    </submittedName>
</protein>
<dbReference type="Proteomes" id="UP000238196">
    <property type="component" value="Unassembled WGS sequence"/>
</dbReference>
<name>A0A2S5KK66_9PROT</name>
<reference evidence="2 3" key="1">
    <citation type="submission" date="2018-02" db="EMBL/GenBank/DDBJ databases">
        <title>novel marine gammaproteobacteria from coastal saline agro ecosystem.</title>
        <authorList>
            <person name="Krishnan R."/>
            <person name="Ramesh Kumar N."/>
        </authorList>
    </citation>
    <scope>NUCLEOTIDE SEQUENCE [LARGE SCALE GENOMIC DNA]</scope>
    <source>
        <strain evidence="2 3">228</strain>
    </source>
</reference>
<dbReference type="EMBL" id="PRLP01000106">
    <property type="protein sequence ID" value="PPC75211.1"/>
    <property type="molecule type" value="Genomic_DNA"/>
</dbReference>
<evidence type="ECO:0000313" key="3">
    <source>
        <dbReference type="Proteomes" id="UP000238196"/>
    </source>
</evidence>
<accession>A0A2S5KK66</accession>
<feature type="region of interest" description="Disordered" evidence="1">
    <location>
        <begin position="43"/>
        <end position="91"/>
    </location>
</feature>